<evidence type="ECO:0000256" key="4">
    <source>
        <dbReference type="ARBA" id="ARBA00022827"/>
    </source>
</evidence>
<proteinExistence type="inferred from homology"/>
<keyword evidence="5" id="KW-0560">Oxidoreductase</keyword>
<evidence type="ECO:0000256" key="1">
    <source>
        <dbReference type="ARBA" id="ARBA00001974"/>
    </source>
</evidence>
<dbReference type="EMBL" id="QMEB01000323">
    <property type="protein sequence ID" value="NMG22823.1"/>
    <property type="molecule type" value="Genomic_DNA"/>
</dbReference>
<keyword evidence="3" id="KW-0285">Flavoprotein</keyword>
<dbReference type="PANTHER" id="PTHR42784:SF1">
    <property type="entry name" value="PYRANOSE 2-OXIDASE"/>
    <property type="match status" value="1"/>
</dbReference>
<evidence type="ECO:0000313" key="8">
    <source>
        <dbReference type="Proteomes" id="UP000718564"/>
    </source>
</evidence>
<comment type="cofactor">
    <cofactor evidence="1">
        <name>FAD</name>
        <dbReference type="ChEBI" id="CHEBI:57692"/>
    </cofactor>
</comment>
<keyword evidence="8" id="KW-1185">Reference proteome</keyword>
<reference evidence="7 8" key="1">
    <citation type="submission" date="2018-06" db="EMBL/GenBank/DDBJ databases">
        <title>Comparative genomics of Brasilonema spp. strains.</title>
        <authorList>
            <person name="Alvarenga D.O."/>
            <person name="Fiore M.F."/>
            <person name="Varani A.M."/>
        </authorList>
    </citation>
    <scope>NUCLEOTIDE SEQUENCE [LARGE SCALE GENOMIC DNA]</scope>
    <source>
        <strain evidence="7 8">SPC951</strain>
    </source>
</reference>
<sequence>MLKDARLISAEQVIETEVCIVGAGAAGITLAREFIGHKTKVCLVESGGLEFDPQTQALSEALTVGDPFLSLKEIRCRRFGGNSNLWSIKIGKGRKGVRYAPLDEIDFEKRAGLPYSGWPIERSHLEPFYKRAQSVCQAGSFAYDPDIWEDKQAKRLPLNENQVVTAMFQFGPGDIFNQQYRDELSRVDNITVYLNLNALEIETNESVRTATRLRVASLQGQQFWIAAKVFILAQGGLENPRTLLMSNRQQTAGLGNQHDLVGRFFMDHPLVQGGDFIPADANLFNKMPLYDLRRVNDVPVLGYFKLSQEVMQRENLVNMSTVLFPRPSKRGLKAIESFKAVAQALAHGKLPQVSGQDFLNIIGGIDYVMLANYLAATKNQSLLHGFHRGGWSELPNNQHRFKVFEVIHQVEQVPNPANRVVLSKERDALGCQKLELHWRWDTDNALNIQRSQEIMAQEIASSGLGEYRIQYKEGLPKLGMPAGTAHHMGTTRMHIDPKQGVVDENCQVHGISNLFIAGSSVFPTGGYANPTLTIVALSIRLADWIKKSLVRADTNLLVSSHC</sequence>
<evidence type="ECO:0000256" key="5">
    <source>
        <dbReference type="ARBA" id="ARBA00023002"/>
    </source>
</evidence>
<dbReference type="Proteomes" id="UP000718564">
    <property type="component" value="Unassembled WGS sequence"/>
</dbReference>
<evidence type="ECO:0000256" key="3">
    <source>
        <dbReference type="ARBA" id="ARBA00022630"/>
    </source>
</evidence>
<dbReference type="Gene3D" id="3.50.50.60">
    <property type="entry name" value="FAD/NAD(P)-binding domain"/>
    <property type="match status" value="2"/>
</dbReference>
<name>A0ABX1PFU6_9CYAN</name>
<comment type="similarity">
    <text evidence="2">Belongs to the GMC oxidoreductase family.</text>
</comment>
<dbReference type="RefSeq" id="WP_169158006.1">
    <property type="nucleotide sequence ID" value="NZ_CAWPJE010000332.1"/>
</dbReference>
<dbReference type="PANTHER" id="PTHR42784">
    <property type="entry name" value="PYRANOSE 2-OXIDASE"/>
    <property type="match status" value="1"/>
</dbReference>
<gene>
    <name evidence="7" type="ORF">DP116_26660</name>
</gene>
<keyword evidence="4" id="KW-0274">FAD</keyword>
<evidence type="ECO:0000256" key="2">
    <source>
        <dbReference type="ARBA" id="ARBA00010790"/>
    </source>
</evidence>
<comment type="caution">
    <text evidence="7">The sequence shown here is derived from an EMBL/GenBank/DDBJ whole genome shotgun (WGS) entry which is preliminary data.</text>
</comment>
<dbReference type="InterPro" id="IPR051473">
    <property type="entry name" value="P2Ox-like"/>
</dbReference>
<accession>A0ABX1PFU6</accession>
<organism evidence="7 8">
    <name type="scientific">Brasilonema bromeliae SPC951</name>
    <dbReference type="NCBI Taxonomy" id="385972"/>
    <lineage>
        <taxon>Bacteria</taxon>
        <taxon>Bacillati</taxon>
        <taxon>Cyanobacteriota</taxon>
        <taxon>Cyanophyceae</taxon>
        <taxon>Nostocales</taxon>
        <taxon>Scytonemataceae</taxon>
        <taxon>Brasilonema</taxon>
        <taxon>Bromeliae group (in: Brasilonema)</taxon>
    </lineage>
</organism>
<dbReference type="Pfam" id="PF05199">
    <property type="entry name" value="GMC_oxred_C"/>
    <property type="match status" value="1"/>
</dbReference>
<evidence type="ECO:0000259" key="6">
    <source>
        <dbReference type="Pfam" id="PF05199"/>
    </source>
</evidence>
<dbReference type="SUPFAM" id="SSF51905">
    <property type="entry name" value="FAD/NAD(P)-binding domain"/>
    <property type="match status" value="1"/>
</dbReference>
<feature type="domain" description="Glucose-methanol-choline oxidoreductase C-terminal" evidence="6">
    <location>
        <begin position="414"/>
        <end position="537"/>
    </location>
</feature>
<evidence type="ECO:0000313" key="7">
    <source>
        <dbReference type="EMBL" id="NMG22823.1"/>
    </source>
</evidence>
<dbReference type="InterPro" id="IPR007867">
    <property type="entry name" value="GMC_OxRtase_C"/>
</dbReference>
<protein>
    <submittedName>
        <fullName evidence="7">GMC family oxidoreductase</fullName>
    </submittedName>
</protein>
<dbReference type="InterPro" id="IPR036188">
    <property type="entry name" value="FAD/NAD-bd_sf"/>
</dbReference>